<dbReference type="RefSeq" id="WP_015471019.1">
    <property type="nucleotide sequence ID" value="NC_020813.1"/>
</dbReference>
<reference evidence="10 11" key="1">
    <citation type="journal article" date="2013" name="ISME J.">
        <title>By their genes ye shall know them: genomic signatures of predatory bacteria.</title>
        <authorList>
            <person name="Pasternak Z."/>
            <person name="Pietrokovski S."/>
            <person name="Rotem O."/>
            <person name="Gophna U."/>
            <person name="Lurie-Weinberger M.N."/>
            <person name="Jurkevitch E."/>
        </authorList>
    </citation>
    <scope>NUCLEOTIDE SEQUENCE [LARGE SCALE GENOMIC DNA]</scope>
    <source>
        <strain evidence="10 11">JSS</strain>
    </source>
</reference>
<evidence type="ECO:0000256" key="8">
    <source>
        <dbReference type="RuleBase" id="RU004506"/>
    </source>
</evidence>
<dbReference type="InterPro" id="IPR010970">
    <property type="entry name" value="Cys_dSase_SufS"/>
</dbReference>
<dbReference type="eggNOG" id="COG0520">
    <property type="taxonomic scope" value="Bacteria"/>
</dbReference>
<evidence type="ECO:0000256" key="1">
    <source>
        <dbReference type="ARBA" id="ARBA00001933"/>
    </source>
</evidence>
<evidence type="ECO:0000256" key="3">
    <source>
        <dbReference type="ARBA" id="ARBA00010447"/>
    </source>
</evidence>
<dbReference type="CDD" id="cd06453">
    <property type="entry name" value="SufS_like"/>
    <property type="match status" value="1"/>
</dbReference>
<evidence type="ECO:0000313" key="11">
    <source>
        <dbReference type="Proteomes" id="UP000012040"/>
    </source>
</evidence>
<sequence length="410" mass="45327">MDSHQTDSQTLEIRQQFPALRQKVRGRDLVYLDSAATTLKPQSVIDRISKFYSLETANVHRGAHYLSDAATDEFEKSREAIRIFLNASSIEEVIFTRGTTESINLVAESYGSFLNAGDEIVLTEMEHHSNMVAWQVLAQKKNCTVKYIAVLPNGEIDEASIESTITSKTKLVAFSGCSNILGTLTPIKKIVSKARSVGAVTLLDAAQYVSQKKVDVQALGVDFLAFSSHKLFGPFGFGVLYGRKELLDKMPPYQSGGSMIHAVDFEGTTFNHLPFKFEAGTPHVEGAIGTLESLRFLQQYNISALFEHEQRLMKIAVDELKQIPEVRLIGEAREKAAIVSFVMEGVHHADLGQILDQQGVAIRVGHHCTQPLLKKLGITGTARASISIYNNENDISQFIDGVKKAKRMLL</sequence>
<comment type="catalytic activity">
    <reaction evidence="6 8">
        <text>(sulfur carrier)-H + L-cysteine = (sulfur carrier)-SH + L-alanine</text>
        <dbReference type="Rhea" id="RHEA:43892"/>
        <dbReference type="Rhea" id="RHEA-COMP:14737"/>
        <dbReference type="Rhea" id="RHEA-COMP:14739"/>
        <dbReference type="ChEBI" id="CHEBI:29917"/>
        <dbReference type="ChEBI" id="CHEBI:35235"/>
        <dbReference type="ChEBI" id="CHEBI:57972"/>
        <dbReference type="ChEBI" id="CHEBI:64428"/>
        <dbReference type="EC" id="2.8.1.7"/>
    </reaction>
</comment>
<dbReference type="SUPFAM" id="SSF53383">
    <property type="entry name" value="PLP-dependent transferases"/>
    <property type="match status" value="1"/>
</dbReference>
<dbReference type="OrthoDB" id="5288317at2"/>
<dbReference type="PANTHER" id="PTHR43586">
    <property type="entry name" value="CYSTEINE DESULFURASE"/>
    <property type="match status" value="1"/>
</dbReference>
<feature type="domain" description="Aminotransferase class V" evidence="9">
    <location>
        <begin position="30"/>
        <end position="398"/>
    </location>
</feature>
<keyword evidence="11" id="KW-1185">Reference proteome</keyword>
<evidence type="ECO:0000259" key="9">
    <source>
        <dbReference type="Pfam" id="PF00266"/>
    </source>
</evidence>
<keyword evidence="4 8" id="KW-0808">Transferase</keyword>
<evidence type="ECO:0000313" key="10">
    <source>
        <dbReference type="EMBL" id="AGH96529.1"/>
    </source>
</evidence>
<evidence type="ECO:0000256" key="6">
    <source>
        <dbReference type="ARBA" id="ARBA00050776"/>
    </source>
</evidence>
<keyword evidence="5 8" id="KW-0663">Pyridoxal phosphate</keyword>
<dbReference type="PANTHER" id="PTHR43586:SF8">
    <property type="entry name" value="CYSTEINE DESULFURASE 1, CHLOROPLASTIC"/>
    <property type="match status" value="1"/>
</dbReference>
<evidence type="ECO:0000256" key="7">
    <source>
        <dbReference type="RuleBase" id="RU004504"/>
    </source>
</evidence>
<dbReference type="Pfam" id="PF00266">
    <property type="entry name" value="Aminotran_5"/>
    <property type="match status" value="1"/>
</dbReference>
<dbReference type="GO" id="GO:0030170">
    <property type="term" value="F:pyridoxal phosphate binding"/>
    <property type="evidence" value="ECO:0007669"/>
    <property type="project" value="UniProtKB-UniRule"/>
</dbReference>
<dbReference type="PROSITE" id="PS00595">
    <property type="entry name" value="AA_TRANSFER_CLASS_5"/>
    <property type="match status" value="1"/>
</dbReference>
<evidence type="ECO:0000256" key="2">
    <source>
        <dbReference type="ARBA" id="ARBA00002824"/>
    </source>
</evidence>
<comment type="cofactor">
    <cofactor evidence="1 7">
        <name>pyridoxal 5'-phosphate</name>
        <dbReference type="ChEBI" id="CHEBI:597326"/>
    </cofactor>
</comment>
<comment type="function">
    <text evidence="2 8">Catalyzes the removal of elemental sulfur and selenium atoms from L-cysteine, L-cystine, L-selenocysteine, and L-selenocystine to produce L-alanine.</text>
</comment>
<dbReference type="KEGG" id="bex:A11Q_2313"/>
<dbReference type="EC" id="2.8.1.7" evidence="8"/>
<gene>
    <name evidence="10" type="ORF">A11Q_2313</name>
</gene>
<dbReference type="InterPro" id="IPR000192">
    <property type="entry name" value="Aminotrans_V_dom"/>
</dbReference>
<comment type="similarity">
    <text evidence="3 8">Belongs to the class-V pyridoxal-phosphate-dependent aminotransferase family. Csd subfamily.</text>
</comment>
<protein>
    <recommendedName>
        <fullName evidence="8">Cysteine desulfurase</fullName>
        <ecNumber evidence="8">2.8.1.7</ecNumber>
    </recommendedName>
</protein>
<accession>M4VTL3</accession>
<dbReference type="HOGENOM" id="CLU_003433_2_5_7"/>
<evidence type="ECO:0000256" key="5">
    <source>
        <dbReference type="ARBA" id="ARBA00022898"/>
    </source>
</evidence>
<dbReference type="InterPro" id="IPR015421">
    <property type="entry name" value="PyrdxlP-dep_Trfase_major"/>
</dbReference>
<organism evidence="10 11">
    <name type="scientific">Pseudobdellovibrio exovorus JSS</name>
    <dbReference type="NCBI Taxonomy" id="1184267"/>
    <lineage>
        <taxon>Bacteria</taxon>
        <taxon>Pseudomonadati</taxon>
        <taxon>Bdellovibrionota</taxon>
        <taxon>Bdellovibrionia</taxon>
        <taxon>Bdellovibrionales</taxon>
        <taxon>Pseudobdellovibrionaceae</taxon>
        <taxon>Pseudobdellovibrio</taxon>
    </lineage>
</organism>
<dbReference type="InterPro" id="IPR016454">
    <property type="entry name" value="Cysteine_dSase"/>
</dbReference>
<dbReference type="GO" id="GO:0006534">
    <property type="term" value="P:cysteine metabolic process"/>
    <property type="evidence" value="ECO:0007669"/>
    <property type="project" value="UniProtKB-UniRule"/>
</dbReference>
<dbReference type="AlphaFoldDB" id="M4VTL3"/>
<proteinExistence type="inferred from homology"/>
<dbReference type="STRING" id="1184267.A11Q_2313"/>
<dbReference type="EMBL" id="CP003537">
    <property type="protein sequence ID" value="AGH96529.1"/>
    <property type="molecule type" value="Genomic_DNA"/>
</dbReference>
<dbReference type="PIRSF" id="PIRSF005572">
    <property type="entry name" value="NifS"/>
    <property type="match status" value="1"/>
</dbReference>
<dbReference type="GO" id="GO:0031071">
    <property type="term" value="F:cysteine desulfurase activity"/>
    <property type="evidence" value="ECO:0007669"/>
    <property type="project" value="UniProtKB-UniRule"/>
</dbReference>
<dbReference type="InterPro" id="IPR015422">
    <property type="entry name" value="PyrdxlP-dep_Trfase_small"/>
</dbReference>
<dbReference type="NCBIfam" id="TIGR01979">
    <property type="entry name" value="sufS"/>
    <property type="match status" value="1"/>
</dbReference>
<dbReference type="Gene3D" id="3.90.1150.10">
    <property type="entry name" value="Aspartate Aminotransferase, domain 1"/>
    <property type="match status" value="1"/>
</dbReference>
<dbReference type="InterPro" id="IPR020578">
    <property type="entry name" value="Aminotrans_V_PyrdxlP_BS"/>
</dbReference>
<dbReference type="Gene3D" id="3.40.640.10">
    <property type="entry name" value="Type I PLP-dependent aspartate aminotransferase-like (Major domain)"/>
    <property type="match status" value="1"/>
</dbReference>
<dbReference type="PATRIC" id="fig|1184267.3.peg.2345"/>
<dbReference type="Proteomes" id="UP000012040">
    <property type="component" value="Chromosome"/>
</dbReference>
<evidence type="ECO:0000256" key="4">
    <source>
        <dbReference type="ARBA" id="ARBA00022679"/>
    </source>
</evidence>
<name>M4VTL3_9BACT</name>
<dbReference type="InterPro" id="IPR015424">
    <property type="entry name" value="PyrdxlP-dep_Trfase"/>
</dbReference>